<dbReference type="STRING" id="698738.OLEAN_C34710"/>
<proteinExistence type="predicted"/>
<feature type="transmembrane region" description="Helical" evidence="1">
    <location>
        <begin position="69"/>
        <end position="91"/>
    </location>
</feature>
<evidence type="ECO:0000256" key="1">
    <source>
        <dbReference type="SAM" id="Phobius"/>
    </source>
</evidence>
<dbReference type="KEGG" id="oai:OLEAN_C34710"/>
<keyword evidence="3" id="KW-1185">Reference proteome</keyword>
<organism evidence="2 3">
    <name type="scientific">Oleispira antarctica RB-8</name>
    <dbReference type="NCBI Taxonomy" id="698738"/>
    <lineage>
        <taxon>Bacteria</taxon>
        <taxon>Pseudomonadati</taxon>
        <taxon>Pseudomonadota</taxon>
        <taxon>Gammaproteobacteria</taxon>
        <taxon>Oceanospirillales</taxon>
        <taxon>Oceanospirillaceae</taxon>
        <taxon>Oleispira</taxon>
    </lineage>
</organism>
<feature type="transmembrane region" description="Helical" evidence="1">
    <location>
        <begin position="5"/>
        <end position="22"/>
    </location>
</feature>
<evidence type="ECO:0000313" key="2">
    <source>
        <dbReference type="EMBL" id="CCK77647.1"/>
    </source>
</evidence>
<feature type="transmembrane region" description="Helical" evidence="1">
    <location>
        <begin position="28"/>
        <end position="48"/>
    </location>
</feature>
<keyword evidence="1" id="KW-0812">Transmembrane</keyword>
<name>R4YRD4_OLEAN</name>
<dbReference type="Proteomes" id="UP000032749">
    <property type="component" value="Chromosome"/>
</dbReference>
<dbReference type="EMBL" id="FO203512">
    <property type="protein sequence ID" value="CCK77647.1"/>
    <property type="molecule type" value="Genomic_DNA"/>
</dbReference>
<keyword evidence="1" id="KW-1133">Transmembrane helix</keyword>
<feature type="transmembrane region" description="Helical" evidence="1">
    <location>
        <begin position="111"/>
        <end position="130"/>
    </location>
</feature>
<accession>R4YRD4</accession>
<protein>
    <submittedName>
        <fullName evidence="2">Uncharacterized protein</fullName>
    </submittedName>
</protein>
<keyword evidence="1" id="KW-0472">Membrane</keyword>
<reference evidence="2 3" key="1">
    <citation type="journal article" date="2013" name="Nat. Commun.">
        <title>Genome sequence and functional genomic analysis of the oil-degrading bacterium Oleispira antarctica.</title>
        <authorList>
            <person name="Kube M."/>
            <person name="Chernikova T.N."/>
            <person name="Al-Ramahi Y."/>
            <person name="Beloqui A."/>
            <person name="Lopez-Cortez N."/>
            <person name="Guazzaroni M.E."/>
            <person name="Heipieper H.J."/>
            <person name="Klages S."/>
            <person name="Kotsyurbenko O.R."/>
            <person name="Langer I."/>
            <person name="Nechitaylo T.Y."/>
            <person name="Lunsdorf H."/>
            <person name="Fernandez M."/>
            <person name="Juarez S."/>
            <person name="Ciordia S."/>
            <person name="Singer A."/>
            <person name="Kagan O."/>
            <person name="Egorova O."/>
            <person name="Petit P.A."/>
            <person name="Stogios P."/>
            <person name="Kim Y."/>
            <person name="Tchigvintsev A."/>
            <person name="Flick R."/>
            <person name="Denaro R."/>
            <person name="Genovese M."/>
            <person name="Albar J.P."/>
            <person name="Reva O.N."/>
            <person name="Martinez-Gomariz M."/>
            <person name="Tran H."/>
            <person name="Ferrer M."/>
            <person name="Savchenko A."/>
            <person name="Yakunin A.F."/>
            <person name="Yakimov M.M."/>
            <person name="Golyshina O.V."/>
            <person name="Reinhardt R."/>
            <person name="Golyshin P.N."/>
        </authorList>
    </citation>
    <scope>NUCLEOTIDE SEQUENCE [LARGE SCALE GENOMIC DNA]</scope>
</reference>
<dbReference type="AlphaFoldDB" id="R4YRD4"/>
<dbReference type="HOGENOM" id="CLU_1784908_0_0_6"/>
<gene>
    <name evidence="2" type="ORF">OLEAN_C34710</name>
</gene>
<sequence>MKWIYVKVLCIMISVMLTVDLLQHHFDWYITIGDVIFFLLSCLLLYAMPFITWHHKDWKLKNKVVSQSFLKLIGMLSFTVTLIPISIWIIVSGVMEPLTLFQSARGSGSHGYSRVFIGGIIFIYSCYFSFTTVEKLRVRLFRYRS</sequence>
<evidence type="ECO:0000313" key="3">
    <source>
        <dbReference type="Proteomes" id="UP000032749"/>
    </source>
</evidence>